<evidence type="ECO:0000256" key="3">
    <source>
        <dbReference type="PIRSR" id="PIRSR630564-2"/>
    </source>
</evidence>
<evidence type="ECO:0000313" key="7">
    <source>
        <dbReference type="Proteomes" id="UP000829685"/>
    </source>
</evidence>
<dbReference type="InterPro" id="IPR010569">
    <property type="entry name" value="Myotubularin-like_Pase_dom"/>
</dbReference>
<evidence type="ECO:0000256" key="4">
    <source>
        <dbReference type="SAM" id="MobiDB-lite"/>
    </source>
</evidence>
<dbReference type="Proteomes" id="UP000829685">
    <property type="component" value="Unassembled WGS sequence"/>
</dbReference>
<feature type="binding site" evidence="3">
    <location>
        <begin position="453"/>
        <end position="459"/>
    </location>
    <ligand>
        <name>substrate</name>
    </ligand>
</feature>
<dbReference type="InterPro" id="IPR029021">
    <property type="entry name" value="Prot-tyrosine_phosphatase-like"/>
</dbReference>
<gene>
    <name evidence="6" type="ORF">JX265_009186</name>
</gene>
<dbReference type="PROSITE" id="PS51339">
    <property type="entry name" value="PPASE_MYOTUBULARIN"/>
    <property type="match status" value="1"/>
</dbReference>
<evidence type="ECO:0000256" key="1">
    <source>
        <dbReference type="ARBA" id="ARBA00007471"/>
    </source>
</evidence>
<dbReference type="Pfam" id="PF06602">
    <property type="entry name" value="Myotub-related"/>
    <property type="match status" value="1"/>
</dbReference>
<feature type="active site" description="Phosphocysteine intermediate" evidence="2">
    <location>
        <position position="453"/>
    </location>
</feature>
<name>A0A9Q0AMV5_9PEZI</name>
<dbReference type="GO" id="GO:0004438">
    <property type="term" value="F:phosphatidylinositol-3-phosphate phosphatase activity"/>
    <property type="evidence" value="ECO:0007669"/>
    <property type="project" value="TreeGrafter"/>
</dbReference>
<feature type="domain" description="Myotubularin phosphatase" evidence="5">
    <location>
        <begin position="171"/>
        <end position="693"/>
    </location>
</feature>
<dbReference type="InterPro" id="IPR030564">
    <property type="entry name" value="Myotubularin"/>
</dbReference>
<organism evidence="6 7">
    <name type="scientific">Neoarthrinium moseri</name>
    <dbReference type="NCBI Taxonomy" id="1658444"/>
    <lineage>
        <taxon>Eukaryota</taxon>
        <taxon>Fungi</taxon>
        <taxon>Dikarya</taxon>
        <taxon>Ascomycota</taxon>
        <taxon>Pezizomycotina</taxon>
        <taxon>Sordariomycetes</taxon>
        <taxon>Xylariomycetidae</taxon>
        <taxon>Amphisphaeriales</taxon>
        <taxon>Apiosporaceae</taxon>
        <taxon>Neoarthrinium</taxon>
    </lineage>
</organism>
<reference evidence="6" key="1">
    <citation type="submission" date="2021-03" db="EMBL/GenBank/DDBJ databases">
        <title>Revisited historic fungal species revealed as producer of novel bioactive compounds through whole genome sequencing and comparative genomics.</title>
        <authorList>
            <person name="Vignolle G.A."/>
            <person name="Hochenegger N."/>
            <person name="Mach R.L."/>
            <person name="Mach-Aigner A.R."/>
            <person name="Javad Rahimi M."/>
            <person name="Salim K.A."/>
            <person name="Chan C.M."/>
            <person name="Lim L.B.L."/>
            <person name="Cai F."/>
            <person name="Druzhinina I.S."/>
            <person name="U'Ren J.M."/>
            <person name="Derntl C."/>
        </authorList>
    </citation>
    <scope>NUCLEOTIDE SEQUENCE</scope>
    <source>
        <strain evidence="6">TUCIM 5799</strain>
    </source>
</reference>
<evidence type="ECO:0000259" key="5">
    <source>
        <dbReference type="PROSITE" id="PS51339"/>
    </source>
</evidence>
<comment type="caution">
    <text evidence="6">The sequence shown here is derived from an EMBL/GenBank/DDBJ whole genome shotgun (WGS) entry which is preliminary data.</text>
</comment>
<dbReference type="GO" id="GO:0046856">
    <property type="term" value="P:phosphatidylinositol dephosphorylation"/>
    <property type="evidence" value="ECO:0007669"/>
    <property type="project" value="TreeGrafter"/>
</dbReference>
<dbReference type="Gene3D" id="2.30.29.30">
    <property type="entry name" value="Pleckstrin-homology domain (PH domain)/Phosphotyrosine-binding domain (PTB)"/>
    <property type="match status" value="1"/>
</dbReference>
<keyword evidence="7" id="KW-1185">Reference proteome</keyword>
<feature type="region of interest" description="Disordered" evidence="4">
    <location>
        <begin position="813"/>
        <end position="860"/>
    </location>
</feature>
<dbReference type="PANTHER" id="PTHR10807">
    <property type="entry name" value="MYOTUBULARIN-RELATED"/>
    <property type="match status" value="1"/>
</dbReference>
<feature type="compositionally biased region" description="Polar residues" evidence="4">
    <location>
        <begin position="820"/>
        <end position="837"/>
    </location>
</feature>
<proteinExistence type="inferred from homology"/>
<dbReference type="InterPro" id="IPR011993">
    <property type="entry name" value="PH-like_dom_sf"/>
</dbReference>
<feature type="region of interest" description="Disordered" evidence="4">
    <location>
        <begin position="718"/>
        <end position="751"/>
    </location>
</feature>
<sequence>MQVKKVRLPVLAWALTQNTAFWCLSGTVLRNPRVLTSPVLLQIPNVEAVRGGEMHKGDLHLADHHVIFVMPNTPPDGVQLPPNAPKTRELYIAYPILAHCNFRPAPPASGRPSAIRIRGRDFTFISFHFTDDTSARDAFEHIRNRTCRLGRLDKLYAFSYQPLKQEKPLDGWHLYDPKTEFRRQGISNKSVDRGWRISTINKDYAFSPTYPGLLVVPSQISDNVLKHAGPYRSRQRIPVLTYLHSLNNCSITRSSQPCVGLRGNRSVQDERIVSASFSASATVEFNGLEVPTIDTAEPSPASSQADIRDVSLDAESLATAQLEDELIAAGESHIDAKTGKRLVYGAQQSNLIVDARPTINAVVMQAMGKGSENMDYYNFATKAYLNIDNIHVMRESLNTVIDAIKDGDISRLPPNRELLQKSGWLKHITGVLDGSALIARQVGIRHSHVLIHCSDGWDRTSQLSALSQLMLDPFYRTIDGFIILIEKDWLSFGHMFYQRSGPLNHEKWFSVEKDTMAGTTLQPGESEGRAGDAIENAFASAKRFFNKNRTPADTPVADSDDLSSPPDGDQAKPEASEATRPNEISPVFHQFLDSTYQLLRQHPTRFEFNDRFLRRLLYHLYSAQYGTFLWNSEKARKDARATERTRSVWDYFLSRKPEFLNPEYDSTIDDRQSGRERLLLPRLSEIRWWASCFGRTDVEMNDYLDAAAARGERVGAYTSNVSTSPAPHNRSRSPAPPGSQTGTPPPSLQASRSVLTGVETAHEALTPEHGDAHASLKKSASADTPGAFATNLAKLRDGVAGIDLGKGLFGSAAGTASPAKGSSDTELKAATTSSSTAPRELSDMPTPPVDANGEKGLEMK</sequence>
<dbReference type="EMBL" id="JAFIMR010000027">
    <property type="protein sequence ID" value="KAI1862472.1"/>
    <property type="molecule type" value="Genomic_DNA"/>
</dbReference>
<protein>
    <recommendedName>
        <fullName evidence="5">Myotubularin phosphatase domain-containing protein</fullName>
    </recommendedName>
</protein>
<comment type="similarity">
    <text evidence="1">Belongs to the protein-tyrosine phosphatase family. Non-receptor class myotubularin subfamily.</text>
</comment>
<dbReference type="GO" id="GO:0005737">
    <property type="term" value="C:cytoplasm"/>
    <property type="evidence" value="ECO:0007669"/>
    <property type="project" value="TreeGrafter"/>
</dbReference>
<dbReference type="InterPro" id="IPR016130">
    <property type="entry name" value="Tyr_Pase_AS"/>
</dbReference>
<dbReference type="PROSITE" id="PS00383">
    <property type="entry name" value="TYR_PHOSPHATASE_1"/>
    <property type="match status" value="1"/>
</dbReference>
<evidence type="ECO:0000313" key="6">
    <source>
        <dbReference type="EMBL" id="KAI1862472.1"/>
    </source>
</evidence>
<dbReference type="PANTHER" id="PTHR10807:SF128">
    <property type="entry name" value="PHOSPHATIDYLINOSITOL-3,5-BISPHOSPHATE 3-PHOSPHATASE"/>
    <property type="match status" value="1"/>
</dbReference>
<dbReference type="SUPFAM" id="SSF52799">
    <property type="entry name" value="(Phosphotyrosine protein) phosphatases II"/>
    <property type="match status" value="1"/>
</dbReference>
<evidence type="ECO:0000256" key="2">
    <source>
        <dbReference type="PIRSR" id="PIRSR630564-1"/>
    </source>
</evidence>
<dbReference type="AlphaFoldDB" id="A0A9Q0AMV5"/>
<dbReference type="GO" id="GO:0016020">
    <property type="term" value="C:membrane"/>
    <property type="evidence" value="ECO:0007669"/>
    <property type="project" value="TreeGrafter"/>
</dbReference>
<feature type="region of interest" description="Disordered" evidence="4">
    <location>
        <begin position="548"/>
        <end position="583"/>
    </location>
</feature>
<feature type="binding site" evidence="3">
    <location>
        <begin position="389"/>
        <end position="390"/>
    </location>
    <ligand>
        <name>substrate</name>
    </ligand>
</feature>
<accession>A0A9Q0AMV5</accession>